<evidence type="ECO:0000256" key="2">
    <source>
        <dbReference type="ARBA" id="ARBA00022475"/>
    </source>
</evidence>
<evidence type="ECO:0000256" key="13">
    <source>
        <dbReference type="NCBIfam" id="TIGR04265"/>
    </source>
</evidence>
<reference evidence="15 16" key="1">
    <citation type="submission" date="2024-06" db="EMBL/GenBank/DDBJ databases">
        <title>Chitinophaga defluvii sp. nov., isolated from municipal sewage.</title>
        <authorList>
            <person name="Zhang L."/>
        </authorList>
    </citation>
    <scope>NUCLEOTIDE SEQUENCE [LARGE SCALE GENOMIC DNA]</scope>
    <source>
        <strain evidence="15 16">H8</strain>
    </source>
</reference>
<evidence type="ECO:0000256" key="6">
    <source>
        <dbReference type="ARBA" id="ARBA00022737"/>
    </source>
</evidence>
<keyword evidence="4 12" id="KW-0808">Transferase</keyword>
<dbReference type="InterPro" id="IPR001736">
    <property type="entry name" value="PLipase_D/transphosphatidylase"/>
</dbReference>
<keyword evidence="8 12" id="KW-0443">Lipid metabolism</keyword>
<dbReference type="Proteomes" id="UP001549749">
    <property type="component" value="Unassembled WGS sequence"/>
</dbReference>
<protein>
    <recommendedName>
        <fullName evidence="12 13">Cardiolipin synthase</fullName>
        <shortName evidence="12">CL synthase</shortName>
        <ecNumber evidence="12 13">2.7.8.-</ecNumber>
    </recommendedName>
</protein>
<evidence type="ECO:0000313" key="15">
    <source>
        <dbReference type="EMBL" id="MET6999198.1"/>
    </source>
</evidence>
<proteinExistence type="inferred from homology"/>
<evidence type="ECO:0000256" key="7">
    <source>
        <dbReference type="ARBA" id="ARBA00022989"/>
    </source>
</evidence>
<feature type="domain" description="PLD phosphodiesterase" evidence="14">
    <location>
        <begin position="228"/>
        <end position="255"/>
    </location>
</feature>
<keyword evidence="5 12" id="KW-0812">Transmembrane</keyword>
<dbReference type="EC" id="2.7.8.-" evidence="12 13"/>
<dbReference type="PANTHER" id="PTHR21248:SF22">
    <property type="entry name" value="PHOSPHOLIPASE D"/>
    <property type="match status" value="1"/>
</dbReference>
<dbReference type="InterPro" id="IPR025202">
    <property type="entry name" value="PLD-like_dom"/>
</dbReference>
<dbReference type="Pfam" id="PF13396">
    <property type="entry name" value="PLDc_N"/>
    <property type="match status" value="1"/>
</dbReference>
<keyword evidence="11 12" id="KW-1208">Phospholipid metabolism</keyword>
<keyword evidence="3 12" id="KW-0444">Lipid biosynthesis</keyword>
<evidence type="ECO:0000256" key="1">
    <source>
        <dbReference type="ARBA" id="ARBA00004651"/>
    </source>
</evidence>
<dbReference type="HAMAP" id="MF_01916">
    <property type="entry name" value="Cardiolipin_synth_Cls"/>
    <property type="match status" value="1"/>
</dbReference>
<keyword evidence="16" id="KW-1185">Reference proteome</keyword>
<dbReference type="NCBIfam" id="TIGR04265">
    <property type="entry name" value="bac_cardiolipin"/>
    <property type="match status" value="1"/>
</dbReference>
<evidence type="ECO:0000256" key="9">
    <source>
        <dbReference type="ARBA" id="ARBA00023136"/>
    </source>
</evidence>
<keyword evidence="2 12" id="KW-1003">Cell membrane</keyword>
<dbReference type="Gene3D" id="3.30.870.10">
    <property type="entry name" value="Endonuclease Chain A"/>
    <property type="match status" value="2"/>
</dbReference>
<feature type="transmembrane region" description="Helical" evidence="12">
    <location>
        <begin position="21"/>
        <end position="40"/>
    </location>
</feature>
<dbReference type="InterPro" id="IPR030874">
    <property type="entry name" value="Cardiolipin_synth_Firmi"/>
</dbReference>
<feature type="active site" evidence="12">
    <location>
        <position position="417"/>
    </location>
</feature>
<comment type="catalytic activity">
    <reaction evidence="12">
        <text>2 a 1,2-diacyl-sn-glycero-3-phospho-(1'-sn-glycerol) = a cardiolipin + glycerol</text>
        <dbReference type="Rhea" id="RHEA:31451"/>
        <dbReference type="ChEBI" id="CHEBI:17754"/>
        <dbReference type="ChEBI" id="CHEBI:62237"/>
        <dbReference type="ChEBI" id="CHEBI:64716"/>
    </reaction>
</comment>
<keyword evidence="9 12" id="KW-0472">Membrane</keyword>
<dbReference type="InterPro" id="IPR022924">
    <property type="entry name" value="Cardiolipin_synthase"/>
</dbReference>
<dbReference type="EMBL" id="JBEXAC010000002">
    <property type="protein sequence ID" value="MET6999198.1"/>
    <property type="molecule type" value="Genomic_DNA"/>
</dbReference>
<evidence type="ECO:0000256" key="5">
    <source>
        <dbReference type="ARBA" id="ARBA00022692"/>
    </source>
</evidence>
<dbReference type="Pfam" id="PF13091">
    <property type="entry name" value="PLDc_2"/>
    <property type="match status" value="2"/>
</dbReference>
<keyword evidence="10 12" id="KW-0594">Phospholipid biosynthesis</keyword>
<dbReference type="SUPFAM" id="SSF56024">
    <property type="entry name" value="Phospholipase D/nuclease"/>
    <property type="match status" value="2"/>
</dbReference>
<evidence type="ECO:0000259" key="14">
    <source>
        <dbReference type="PROSITE" id="PS50035"/>
    </source>
</evidence>
<dbReference type="CDD" id="cd09112">
    <property type="entry name" value="PLDc_CLS_2"/>
    <property type="match status" value="1"/>
</dbReference>
<dbReference type="PROSITE" id="PS50035">
    <property type="entry name" value="PLD"/>
    <property type="match status" value="2"/>
</dbReference>
<dbReference type="SMART" id="SM00155">
    <property type="entry name" value="PLDc"/>
    <property type="match status" value="2"/>
</dbReference>
<comment type="function">
    <text evidence="12">Catalyzes the reversible phosphatidyl group transfer from one phosphatidylglycerol molecule to another to form cardiolipin (CL) (diphosphatidylglycerol) and glycerol.</text>
</comment>
<dbReference type="PANTHER" id="PTHR21248">
    <property type="entry name" value="CARDIOLIPIN SYNTHASE"/>
    <property type="match status" value="1"/>
</dbReference>
<feature type="active site" evidence="12">
    <location>
        <position position="235"/>
    </location>
</feature>
<evidence type="ECO:0000256" key="8">
    <source>
        <dbReference type="ARBA" id="ARBA00023098"/>
    </source>
</evidence>
<dbReference type="InterPro" id="IPR027379">
    <property type="entry name" value="CLS_N"/>
</dbReference>
<organism evidence="15 16">
    <name type="scientific">Chitinophaga defluvii</name>
    <dbReference type="NCBI Taxonomy" id="3163343"/>
    <lineage>
        <taxon>Bacteria</taxon>
        <taxon>Pseudomonadati</taxon>
        <taxon>Bacteroidota</taxon>
        <taxon>Chitinophagia</taxon>
        <taxon>Chitinophagales</taxon>
        <taxon>Chitinophagaceae</taxon>
        <taxon>Chitinophaga</taxon>
    </lineage>
</organism>
<feature type="active site" evidence="12">
    <location>
        <position position="412"/>
    </location>
</feature>
<evidence type="ECO:0000256" key="10">
    <source>
        <dbReference type="ARBA" id="ARBA00023209"/>
    </source>
</evidence>
<comment type="subcellular location">
    <subcellularLocation>
        <location evidence="1 12">Cell membrane</location>
        <topology evidence="1 12">Multi-pass membrane protein</topology>
    </subcellularLocation>
</comment>
<keyword evidence="6" id="KW-0677">Repeat</keyword>
<keyword evidence="7 12" id="KW-1133">Transmembrane helix</keyword>
<feature type="transmembrane region" description="Helical" evidence="12">
    <location>
        <begin position="46"/>
        <end position="67"/>
    </location>
</feature>
<comment type="caution">
    <text evidence="15">The sequence shown here is derived from an EMBL/GenBank/DDBJ whole genome shotgun (WGS) entry which is preliminary data.</text>
</comment>
<name>A0ABV2T830_9BACT</name>
<feature type="active site" evidence="12">
    <location>
        <position position="240"/>
    </location>
</feature>
<evidence type="ECO:0000256" key="11">
    <source>
        <dbReference type="ARBA" id="ARBA00023264"/>
    </source>
</evidence>
<evidence type="ECO:0000256" key="12">
    <source>
        <dbReference type="HAMAP-Rule" id="MF_01916"/>
    </source>
</evidence>
<feature type="active site" evidence="12">
    <location>
        <position position="410"/>
    </location>
</feature>
<evidence type="ECO:0000256" key="4">
    <source>
        <dbReference type="ARBA" id="ARBA00022679"/>
    </source>
</evidence>
<gene>
    <name evidence="15" type="primary">cls</name>
    <name evidence="15" type="ORF">ABR189_17555</name>
</gene>
<feature type="active site" evidence="12">
    <location>
        <position position="233"/>
    </location>
</feature>
<accession>A0ABV2T830</accession>
<dbReference type="CDD" id="cd09110">
    <property type="entry name" value="PLDc_CLS_1"/>
    <property type="match status" value="1"/>
</dbReference>
<dbReference type="RefSeq" id="WP_354661766.1">
    <property type="nucleotide sequence ID" value="NZ_JBEXAC010000002.1"/>
</dbReference>
<evidence type="ECO:0000313" key="16">
    <source>
        <dbReference type="Proteomes" id="UP001549749"/>
    </source>
</evidence>
<feature type="domain" description="PLD phosphodiesterase" evidence="14">
    <location>
        <begin position="405"/>
        <end position="432"/>
    </location>
</feature>
<evidence type="ECO:0000256" key="3">
    <source>
        <dbReference type="ARBA" id="ARBA00022516"/>
    </source>
</evidence>
<comment type="similarity">
    <text evidence="12">Belongs to the phospholipase D family. Cardiolipin synthase subfamily.</text>
</comment>
<sequence>MHSLINFLSDTNWHLFVKISGYVLVVLTFVGVAGTILLENRNPVKAIAYILLLIFVPIAGLIVYYYLGRDLRKKKRFTLKGSKDEGLFLRYRESQKKEIQDMQLALRHLVGTKQELSGMLMNTRQSILTRHNRVQLLLNGEEKFPEVLKALQTAKHHIHIEYYIFTDDEIGNEVVRILLEKLKEGVEVRVVYDDLGSNHIGVIPDVLREHGAEVYTFAPVLLNLYVNANYRNHRKIIVVDCKIGFVGGINLDDRYLNNGKHKLFWRDTHLKLEGDAVNILQLQFLMSFRYCSKKSFPFAVPYFCRTTIPDTCYVDIVASGPDSEWPMSMECILMAINVAKHRIRITNPYFIPTEEILTALQLAALAGKNVELILPGKGDSYIVQHAAYSYIKPLLEAGVKVYFYQRGFVHAKTMVVDDNLAWVGSVNLDNRSFFLNCEISAIVYDKAVAAALNKAFEEDLKHAVPVQETRWNKRTVIKRFADAVCRLLTPLL</sequence>